<feature type="region of interest" description="Disordered" evidence="1">
    <location>
        <begin position="1"/>
        <end position="39"/>
    </location>
</feature>
<evidence type="ECO:0000256" key="1">
    <source>
        <dbReference type="SAM" id="MobiDB-lite"/>
    </source>
</evidence>
<gene>
    <name evidence="2" type="ORF">PAXRUDRAFT_21074</name>
</gene>
<organism evidence="2 3">
    <name type="scientific">Paxillus rubicundulus Ve08.2h10</name>
    <dbReference type="NCBI Taxonomy" id="930991"/>
    <lineage>
        <taxon>Eukaryota</taxon>
        <taxon>Fungi</taxon>
        <taxon>Dikarya</taxon>
        <taxon>Basidiomycota</taxon>
        <taxon>Agaricomycotina</taxon>
        <taxon>Agaricomycetes</taxon>
        <taxon>Agaricomycetidae</taxon>
        <taxon>Boletales</taxon>
        <taxon>Paxilineae</taxon>
        <taxon>Paxillaceae</taxon>
        <taxon>Paxillus</taxon>
    </lineage>
</organism>
<sequence>MDSERALQLRGRRKAEVQTPGSWESGDTNSDVPKSGVGVSVPEFTSLKLKSYGCVPSMTFL</sequence>
<keyword evidence="3" id="KW-1185">Reference proteome</keyword>
<reference evidence="2 3" key="1">
    <citation type="submission" date="2014-04" db="EMBL/GenBank/DDBJ databases">
        <authorList>
            <consortium name="DOE Joint Genome Institute"/>
            <person name="Kuo A."/>
            <person name="Kohler A."/>
            <person name="Jargeat P."/>
            <person name="Nagy L.G."/>
            <person name="Floudas D."/>
            <person name="Copeland A."/>
            <person name="Barry K.W."/>
            <person name="Cichocki N."/>
            <person name="Veneault-Fourrey C."/>
            <person name="LaButti K."/>
            <person name="Lindquist E.A."/>
            <person name="Lipzen A."/>
            <person name="Lundell T."/>
            <person name="Morin E."/>
            <person name="Murat C."/>
            <person name="Sun H."/>
            <person name="Tunlid A."/>
            <person name="Henrissat B."/>
            <person name="Grigoriev I.V."/>
            <person name="Hibbett D.S."/>
            <person name="Martin F."/>
            <person name="Nordberg H.P."/>
            <person name="Cantor M.N."/>
            <person name="Hua S.X."/>
        </authorList>
    </citation>
    <scope>NUCLEOTIDE SEQUENCE [LARGE SCALE GENOMIC DNA]</scope>
    <source>
        <strain evidence="2 3">Ve08.2h10</strain>
    </source>
</reference>
<evidence type="ECO:0000313" key="2">
    <source>
        <dbReference type="EMBL" id="KIK73244.1"/>
    </source>
</evidence>
<dbReference type="EMBL" id="KN829958">
    <property type="protein sequence ID" value="KIK73244.1"/>
    <property type="molecule type" value="Genomic_DNA"/>
</dbReference>
<proteinExistence type="predicted"/>
<accession>A0A0D0D098</accession>
<dbReference type="Proteomes" id="UP000054538">
    <property type="component" value="Unassembled WGS sequence"/>
</dbReference>
<dbReference type="AlphaFoldDB" id="A0A0D0D098"/>
<name>A0A0D0D098_9AGAM</name>
<dbReference type="InParanoid" id="A0A0D0D098"/>
<reference evidence="3" key="2">
    <citation type="submission" date="2015-01" db="EMBL/GenBank/DDBJ databases">
        <title>Evolutionary Origins and Diversification of the Mycorrhizal Mutualists.</title>
        <authorList>
            <consortium name="DOE Joint Genome Institute"/>
            <consortium name="Mycorrhizal Genomics Consortium"/>
            <person name="Kohler A."/>
            <person name="Kuo A."/>
            <person name="Nagy L.G."/>
            <person name="Floudas D."/>
            <person name="Copeland A."/>
            <person name="Barry K.W."/>
            <person name="Cichocki N."/>
            <person name="Veneault-Fourrey C."/>
            <person name="LaButti K."/>
            <person name="Lindquist E.A."/>
            <person name="Lipzen A."/>
            <person name="Lundell T."/>
            <person name="Morin E."/>
            <person name="Murat C."/>
            <person name="Riley R."/>
            <person name="Ohm R."/>
            <person name="Sun H."/>
            <person name="Tunlid A."/>
            <person name="Henrissat B."/>
            <person name="Grigoriev I.V."/>
            <person name="Hibbett D.S."/>
            <person name="Martin F."/>
        </authorList>
    </citation>
    <scope>NUCLEOTIDE SEQUENCE [LARGE SCALE GENOMIC DNA]</scope>
    <source>
        <strain evidence="3">Ve08.2h10</strain>
    </source>
</reference>
<protein>
    <submittedName>
        <fullName evidence="2">Uncharacterized protein</fullName>
    </submittedName>
</protein>
<evidence type="ECO:0000313" key="3">
    <source>
        <dbReference type="Proteomes" id="UP000054538"/>
    </source>
</evidence>
<dbReference type="HOGENOM" id="CLU_2923336_0_0_1"/>
<feature type="compositionally biased region" description="Polar residues" evidence="1">
    <location>
        <begin position="19"/>
        <end position="32"/>
    </location>
</feature>